<reference evidence="8 9" key="1">
    <citation type="journal article" date="2020" name="ISME J.">
        <title>Uncovering the hidden diversity of litter-decomposition mechanisms in mushroom-forming fungi.</title>
        <authorList>
            <person name="Floudas D."/>
            <person name="Bentzer J."/>
            <person name="Ahren D."/>
            <person name="Johansson T."/>
            <person name="Persson P."/>
            <person name="Tunlid A."/>
        </authorList>
    </citation>
    <scope>NUCLEOTIDE SEQUENCE [LARGE SCALE GENOMIC DNA]</scope>
    <source>
        <strain evidence="8 9">CBS 146.42</strain>
    </source>
</reference>
<proteinExistence type="predicted"/>
<keyword evidence="4" id="KW-0539">Nucleus</keyword>
<feature type="region of interest" description="Disordered" evidence="5">
    <location>
        <begin position="403"/>
        <end position="434"/>
    </location>
</feature>
<feature type="compositionally biased region" description="Basic and acidic residues" evidence="5">
    <location>
        <begin position="133"/>
        <end position="146"/>
    </location>
</feature>
<evidence type="ECO:0000256" key="2">
    <source>
        <dbReference type="ARBA" id="ARBA00022664"/>
    </source>
</evidence>
<feature type="region of interest" description="Disordered" evidence="5">
    <location>
        <begin position="469"/>
        <end position="488"/>
    </location>
</feature>
<organism evidence="8 9">
    <name type="scientific">Leucocoprinus leucothites</name>
    <dbReference type="NCBI Taxonomy" id="201217"/>
    <lineage>
        <taxon>Eukaryota</taxon>
        <taxon>Fungi</taxon>
        <taxon>Dikarya</taxon>
        <taxon>Basidiomycota</taxon>
        <taxon>Agaricomycotina</taxon>
        <taxon>Agaricomycetes</taxon>
        <taxon>Agaricomycetidae</taxon>
        <taxon>Agaricales</taxon>
        <taxon>Agaricineae</taxon>
        <taxon>Agaricaceae</taxon>
        <taxon>Leucocoprinus</taxon>
    </lineage>
</organism>
<evidence type="ECO:0000256" key="4">
    <source>
        <dbReference type="ARBA" id="ARBA00023242"/>
    </source>
</evidence>
<keyword evidence="9" id="KW-1185">Reference proteome</keyword>
<dbReference type="Pfam" id="PF06544">
    <property type="entry name" value="Prp3_C"/>
    <property type="match status" value="1"/>
</dbReference>
<dbReference type="Proteomes" id="UP000559027">
    <property type="component" value="Unassembled WGS sequence"/>
</dbReference>
<evidence type="ECO:0000256" key="3">
    <source>
        <dbReference type="ARBA" id="ARBA00023187"/>
    </source>
</evidence>
<dbReference type="CDD" id="cd24162">
    <property type="entry name" value="Prp3_C"/>
    <property type="match status" value="1"/>
</dbReference>
<feature type="domain" description="Pre-mRNA-splicing factor 3" evidence="7">
    <location>
        <begin position="276"/>
        <end position="480"/>
    </location>
</feature>
<comment type="subcellular location">
    <subcellularLocation>
        <location evidence="1">Nucleus</location>
    </subcellularLocation>
</comment>
<dbReference type="Pfam" id="PF08572">
    <property type="entry name" value="PRP3"/>
    <property type="match status" value="1"/>
</dbReference>
<dbReference type="InterPro" id="IPR013881">
    <property type="entry name" value="Pre-mRNA_splic_Prp3_dom"/>
</dbReference>
<dbReference type="PANTHER" id="PTHR14212">
    <property type="entry name" value="U4/U6-ASSOCIATED RNA SPLICING FACTOR-RELATED"/>
    <property type="match status" value="1"/>
</dbReference>
<evidence type="ECO:0008006" key="10">
    <source>
        <dbReference type="Google" id="ProtNLM"/>
    </source>
</evidence>
<feature type="compositionally biased region" description="Low complexity" evidence="5">
    <location>
        <begin position="588"/>
        <end position="601"/>
    </location>
</feature>
<evidence type="ECO:0000259" key="7">
    <source>
        <dbReference type="Pfam" id="PF08572"/>
    </source>
</evidence>
<sequence length="684" mass="73825">MADRKRTREGGSDAGGVTKKLKSDVSTQGESPSLQTSATNGSSSGVSANDLILQKRAEIAAKLAAMKNTNVGGVATQKPSGIAAPIPTKPLPAKVTIPSSSSSTPGSTPKPTPGVTPPLKSGSGTPAAGMSDDLARRVAEAKKRVADAQSKLSFKDNPYMALAATAKRKGPSTPTVEPQPSPGAGLQMAAHPLLLEPTAQSTGQSKKDRYKPMQPKFASIKANVRNAPTPPPAATPTPAIHTPSPALANPYSAGSVAAATATGANKDDGGTGFEGAPRERHGRNFRFNPKGKYVALANQMRQEQQLEALKQRIAESARKAGLDGDMGVEKNIKRPSPPDAEWWDVALLPTKDYTDIETFGIENLNIESDDSPVTLYIQHPIPIPAPGERNQAELKPLKLTTKEQKKLRKQKRKEKLQDKRDRIRMGLAPPDPPKVRLANLMKVLTSDAIQDPTRVEARVRREVAMRKHTHEKMNAERKLTDDQRREKVETKKVEEEKKGLVGAVFKVKILSDPAHQFKVRKNAEQLNLTGVCIFNPGFNLIYVEGAAKFIKNYKRLMMHRIAWTEAARPRGGGDVELATPNPEDTNDGSAEPGGAAGAPDNGKGKGKAVEGEAVGAGTEEGEGNSSLEDNKCWLIWEGTLRERTFTGFKARSAPTERDAKELLGEMKGYWDMAKNWKGEEEELF</sequence>
<feature type="region of interest" description="Disordered" evidence="5">
    <location>
        <begin position="1"/>
        <end position="46"/>
    </location>
</feature>
<protein>
    <recommendedName>
        <fullName evidence="10">PRP3-domain-containing protein</fullName>
    </recommendedName>
</protein>
<feature type="compositionally biased region" description="Basic residues" evidence="5">
    <location>
        <begin position="405"/>
        <end position="414"/>
    </location>
</feature>
<dbReference type="InterPro" id="IPR027104">
    <property type="entry name" value="Prp3"/>
</dbReference>
<comment type="caution">
    <text evidence="8">The sequence shown here is derived from an EMBL/GenBank/DDBJ whole genome shotgun (WGS) entry which is preliminary data.</text>
</comment>
<keyword evidence="3" id="KW-0508">mRNA splicing</keyword>
<feature type="compositionally biased region" description="Polar residues" evidence="5">
    <location>
        <begin position="24"/>
        <end position="46"/>
    </location>
</feature>
<evidence type="ECO:0000313" key="8">
    <source>
        <dbReference type="EMBL" id="KAF5351170.1"/>
    </source>
</evidence>
<dbReference type="GO" id="GO:0046540">
    <property type="term" value="C:U4/U6 x U5 tri-snRNP complex"/>
    <property type="evidence" value="ECO:0007669"/>
    <property type="project" value="InterPro"/>
</dbReference>
<dbReference type="GO" id="GO:0000398">
    <property type="term" value="P:mRNA splicing, via spliceosome"/>
    <property type="evidence" value="ECO:0007669"/>
    <property type="project" value="InterPro"/>
</dbReference>
<feature type="compositionally biased region" description="Basic and acidic residues" evidence="5">
    <location>
        <begin position="415"/>
        <end position="424"/>
    </location>
</feature>
<evidence type="ECO:0000256" key="5">
    <source>
        <dbReference type="SAM" id="MobiDB-lite"/>
    </source>
</evidence>
<feature type="compositionally biased region" description="Basic and acidic residues" evidence="5">
    <location>
        <begin position="1"/>
        <end position="11"/>
    </location>
</feature>
<feature type="region of interest" description="Disordered" evidence="5">
    <location>
        <begin position="570"/>
        <end position="624"/>
    </location>
</feature>
<name>A0A8H5D036_9AGAR</name>
<feature type="domain" description="Small nuclear ribonucleoprotein Prp3 C-terminal" evidence="6">
    <location>
        <begin position="503"/>
        <end position="673"/>
    </location>
</feature>
<evidence type="ECO:0000259" key="6">
    <source>
        <dbReference type="Pfam" id="PF06544"/>
    </source>
</evidence>
<feature type="region of interest" description="Disordered" evidence="5">
    <location>
        <begin position="71"/>
        <end position="286"/>
    </location>
</feature>
<evidence type="ECO:0000256" key="1">
    <source>
        <dbReference type="ARBA" id="ARBA00004123"/>
    </source>
</evidence>
<dbReference type="OrthoDB" id="10264544at2759"/>
<dbReference type="EMBL" id="JAACJO010000013">
    <property type="protein sequence ID" value="KAF5351170.1"/>
    <property type="molecule type" value="Genomic_DNA"/>
</dbReference>
<feature type="compositionally biased region" description="Low complexity" evidence="5">
    <location>
        <begin position="94"/>
        <end position="107"/>
    </location>
</feature>
<dbReference type="AlphaFoldDB" id="A0A8H5D036"/>
<evidence type="ECO:0000313" key="9">
    <source>
        <dbReference type="Proteomes" id="UP000559027"/>
    </source>
</evidence>
<accession>A0A8H5D036</accession>
<gene>
    <name evidence="8" type="ORF">D9756_008344</name>
</gene>
<feature type="compositionally biased region" description="Low complexity" evidence="5">
    <location>
        <begin position="236"/>
        <end position="264"/>
    </location>
</feature>
<keyword evidence="2" id="KW-0507">mRNA processing</keyword>
<dbReference type="InterPro" id="IPR010541">
    <property type="entry name" value="Prp3_C"/>
</dbReference>
<dbReference type="PANTHER" id="PTHR14212:SF0">
    <property type="entry name" value="U4_U6 SMALL NUCLEAR RIBONUCLEOPROTEIN PRP3"/>
    <property type="match status" value="1"/>
</dbReference>